<reference evidence="2 3" key="1">
    <citation type="journal article" date="2015" name="Int. J. Syst. Evol. Microbiol.">
        <title>Burkholderia monticola sp. nov., isolated from mountain soil.</title>
        <authorList>
            <person name="Baek I."/>
            <person name="Seo B."/>
            <person name="Lee I."/>
            <person name="Yi H."/>
            <person name="Chun J."/>
        </authorList>
    </citation>
    <scope>NUCLEOTIDE SEQUENCE [LARGE SCALE GENOMIC DNA]</scope>
    <source>
        <strain evidence="2 3">JC2948</strain>
    </source>
</reference>
<feature type="domain" description="Fungal lipase-type" evidence="1">
    <location>
        <begin position="27"/>
        <end position="147"/>
    </location>
</feature>
<protein>
    <submittedName>
        <fullName evidence="2">Lipase</fullName>
    </submittedName>
</protein>
<accession>A0A149PBQ3</accession>
<dbReference type="InterPro" id="IPR002921">
    <property type="entry name" value="Fungal_lipase-type"/>
</dbReference>
<proteinExistence type="predicted"/>
<dbReference type="STRING" id="1399968.CI15_33545"/>
<keyword evidence="3" id="KW-1185">Reference proteome</keyword>
<dbReference type="SUPFAM" id="SSF53474">
    <property type="entry name" value="alpha/beta-Hydrolases"/>
    <property type="match status" value="1"/>
</dbReference>
<comment type="caution">
    <text evidence="2">The sequence shown here is derived from an EMBL/GenBank/DDBJ whole genome shotgun (WGS) entry which is preliminary data.</text>
</comment>
<dbReference type="Proteomes" id="UP000075613">
    <property type="component" value="Unassembled WGS sequence"/>
</dbReference>
<dbReference type="OrthoDB" id="9096780at2"/>
<dbReference type="Gene3D" id="3.40.50.1820">
    <property type="entry name" value="alpha/beta hydrolase"/>
    <property type="match status" value="1"/>
</dbReference>
<dbReference type="Pfam" id="PF01764">
    <property type="entry name" value="Lipase_3"/>
    <property type="match status" value="1"/>
</dbReference>
<gene>
    <name evidence="2" type="ORF">CI15_33545</name>
</gene>
<dbReference type="EMBL" id="LRBG01000039">
    <property type="protein sequence ID" value="KXU82457.1"/>
    <property type="molecule type" value="Genomic_DNA"/>
</dbReference>
<dbReference type="GO" id="GO:0006629">
    <property type="term" value="P:lipid metabolic process"/>
    <property type="evidence" value="ECO:0007669"/>
    <property type="project" value="InterPro"/>
</dbReference>
<evidence type="ECO:0000259" key="1">
    <source>
        <dbReference type="Pfam" id="PF01764"/>
    </source>
</evidence>
<sequence>MNTLSALPGKADSASRAIVRNTAAGLVVAFPGSDNDACWATDFDVLTVSVPGVGEIHRGFWSAWQAIAADVVKAIGDQPVTLVGHSLGGALAVCAAVALTLAGKPPAAVYGFEAPRVSPDLGVRTLLAKVSVHIYKCGSDPVPDVPLGWHQSALLTHIGAPATLMPRLADHMLDKVIAAFGSGVPA</sequence>
<dbReference type="AlphaFoldDB" id="A0A149PBQ3"/>
<evidence type="ECO:0000313" key="3">
    <source>
        <dbReference type="Proteomes" id="UP000075613"/>
    </source>
</evidence>
<dbReference type="InterPro" id="IPR029058">
    <property type="entry name" value="AB_hydrolase_fold"/>
</dbReference>
<evidence type="ECO:0000313" key="2">
    <source>
        <dbReference type="EMBL" id="KXU82457.1"/>
    </source>
</evidence>
<name>A0A149PBQ3_9BURK</name>
<organism evidence="2 3">
    <name type="scientific">Paraburkholderia monticola</name>
    <dbReference type="NCBI Taxonomy" id="1399968"/>
    <lineage>
        <taxon>Bacteria</taxon>
        <taxon>Pseudomonadati</taxon>
        <taxon>Pseudomonadota</taxon>
        <taxon>Betaproteobacteria</taxon>
        <taxon>Burkholderiales</taxon>
        <taxon>Burkholderiaceae</taxon>
        <taxon>Paraburkholderia</taxon>
    </lineage>
</organism>